<evidence type="ECO:0000256" key="1">
    <source>
        <dbReference type="ARBA" id="ARBA00004141"/>
    </source>
</evidence>
<dbReference type="InterPro" id="IPR000595">
    <property type="entry name" value="cNMP-bd_dom"/>
</dbReference>
<dbReference type="Gene3D" id="1.10.287.70">
    <property type="match status" value="1"/>
</dbReference>
<evidence type="ECO:0000256" key="6">
    <source>
        <dbReference type="ARBA" id="ARBA00023136"/>
    </source>
</evidence>
<dbReference type="Gene3D" id="2.60.120.10">
    <property type="entry name" value="Jelly Rolls"/>
    <property type="match status" value="1"/>
</dbReference>
<dbReference type="InterPro" id="IPR003938">
    <property type="entry name" value="K_chnl_volt-dep_EAG/ELK/ERG"/>
</dbReference>
<evidence type="ECO:0000256" key="8">
    <source>
        <dbReference type="SAM" id="Phobius"/>
    </source>
</evidence>
<keyword evidence="6 8" id="KW-0472">Membrane</keyword>
<protein>
    <recommendedName>
        <fullName evidence="9">Cyclic nucleotide-binding domain-containing protein</fullName>
    </recommendedName>
</protein>
<evidence type="ECO:0000313" key="10">
    <source>
        <dbReference type="EMBL" id="CAD8632863.1"/>
    </source>
</evidence>
<feature type="transmembrane region" description="Helical" evidence="8">
    <location>
        <begin position="217"/>
        <end position="237"/>
    </location>
</feature>
<dbReference type="PROSITE" id="PS50042">
    <property type="entry name" value="CNMP_BINDING_3"/>
    <property type="match status" value="1"/>
</dbReference>
<name>A0A7S0M6N4_9CRYP</name>
<keyword evidence="3 8" id="KW-0812">Transmembrane</keyword>
<dbReference type="PANTHER" id="PTHR47823">
    <property type="entry name" value="ION_TRANS DOMAIN-CONTAINING PROTEIN"/>
    <property type="match status" value="1"/>
</dbReference>
<dbReference type="GO" id="GO:0005249">
    <property type="term" value="F:voltage-gated potassium channel activity"/>
    <property type="evidence" value="ECO:0007669"/>
    <property type="project" value="InterPro"/>
</dbReference>
<comment type="subcellular location">
    <subcellularLocation>
        <location evidence="1">Membrane</location>
        <topology evidence="1">Multi-pass membrane protein</topology>
    </subcellularLocation>
</comment>
<dbReference type="EMBL" id="HBEZ01019113">
    <property type="protein sequence ID" value="CAD8632863.1"/>
    <property type="molecule type" value="Transcribed_RNA"/>
</dbReference>
<evidence type="ECO:0000256" key="3">
    <source>
        <dbReference type="ARBA" id="ARBA00022692"/>
    </source>
</evidence>
<keyword evidence="5" id="KW-0406">Ion transport</keyword>
<evidence type="ECO:0000256" key="7">
    <source>
        <dbReference type="ARBA" id="ARBA00023303"/>
    </source>
</evidence>
<dbReference type="PANTHER" id="PTHR47823:SF9">
    <property type="entry name" value="CHROMOSOME UNDETERMINED SCAFFOLD_10, WHOLE GENOME SHOTGUN SEQUENCE"/>
    <property type="match status" value="1"/>
</dbReference>
<gene>
    <name evidence="10" type="ORF">CCUR1050_LOCUS10544</name>
</gene>
<dbReference type="AlphaFoldDB" id="A0A7S0M6N4"/>
<dbReference type="Pfam" id="PF00520">
    <property type="entry name" value="Ion_trans"/>
    <property type="match status" value="1"/>
</dbReference>
<keyword evidence="4 8" id="KW-1133">Transmembrane helix</keyword>
<accession>A0A7S0M6N4</accession>
<keyword evidence="2" id="KW-0813">Transport</keyword>
<organism evidence="10">
    <name type="scientific">Cryptomonas curvata</name>
    <dbReference type="NCBI Taxonomy" id="233186"/>
    <lineage>
        <taxon>Eukaryota</taxon>
        <taxon>Cryptophyceae</taxon>
        <taxon>Cryptomonadales</taxon>
        <taxon>Cryptomonadaceae</taxon>
        <taxon>Cryptomonas</taxon>
    </lineage>
</organism>
<evidence type="ECO:0000259" key="9">
    <source>
        <dbReference type="PROSITE" id="PS50042"/>
    </source>
</evidence>
<evidence type="ECO:0000256" key="4">
    <source>
        <dbReference type="ARBA" id="ARBA00022989"/>
    </source>
</evidence>
<dbReference type="InterPro" id="IPR005821">
    <property type="entry name" value="Ion_trans_dom"/>
</dbReference>
<evidence type="ECO:0000256" key="2">
    <source>
        <dbReference type="ARBA" id="ARBA00022448"/>
    </source>
</evidence>
<dbReference type="SUPFAM" id="SSF51206">
    <property type="entry name" value="cAMP-binding domain-like"/>
    <property type="match status" value="1"/>
</dbReference>
<dbReference type="InterPro" id="IPR018490">
    <property type="entry name" value="cNMP-bd_dom_sf"/>
</dbReference>
<dbReference type="InterPro" id="IPR014710">
    <property type="entry name" value="RmlC-like_jellyroll"/>
</dbReference>
<dbReference type="GO" id="GO:0016020">
    <property type="term" value="C:membrane"/>
    <property type="evidence" value="ECO:0007669"/>
    <property type="project" value="UniProtKB-SubCell"/>
</dbReference>
<keyword evidence="7" id="KW-0407">Ion channel</keyword>
<reference evidence="10" key="1">
    <citation type="submission" date="2021-01" db="EMBL/GenBank/DDBJ databases">
        <authorList>
            <person name="Corre E."/>
            <person name="Pelletier E."/>
            <person name="Niang G."/>
            <person name="Scheremetjew M."/>
            <person name="Finn R."/>
            <person name="Kale V."/>
            <person name="Holt S."/>
            <person name="Cochrane G."/>
            <person name="Meng A."/>
            <person name="Brown T."/>
            <person name="Cohen L."/>
        </authorList>
    </citation>
    <scope>NUCLEOTIDE SEQUENCE</scope>
    <source>
        <strain evidence="10">CCAP979/52</strain>
    </source>
</reference>
<feature type="domain" description="Cyclic nucleotide-binding" evidence="9">
    <location>
        <begin position="337"/>
        <end position="407"/>
    </location>
</feature>
<sequence>MDTSGCVSSANATTNEDSNYDLNRPTLPFDMLVDLFFMLEICYRCLLVGRYRGGRYCDDFRMVARSYLASPTSFWFDAATSIPVSWLDWGLEQTCGGQSMQSVRAVRMLRPFKLIRILKLLRIDSNRVIERVHEASPVAFKLIKILVAMAAAVHMAACASWRAQKELNPELKDYLATFHIQAQDQDDEYVWSFYFACSVFTTVGFGDITARNSEERVFVIFLMVISVGFFGTLLSQLQDMLMRLRRDGLSTDEYLNSVSSLLRSARVPRHFEEQVKSWVRYTVANERLEKQRHAVLDSLPKYLREGLALGLDGGLFSKINIFSTIQNATLKGEFTARLVKYVHNANFLAGTVIADAAQVADQVMIITAGTVWITLPTPASERGSGPVLARLRIGDSIGDNSVLGDNRWGGAYGVDLDFTASDNCSVIYLRTADIQAVLTKQRFSAIRTSWQRIASLREVHNPSVVVESSERRATFQRSSSSSGFIRPSAFSNGSASHCSAFRSNLNEISPTVVFFWIYLARKSLICRRRSGEQWRDSSDLIISQVLGALFASALKLCPWNGKFKN</sequence>
<feature type="transmembrane region" description="Helical" evidence="8">
    <location>
        <begin position="27"/>
        <end position="46"/>
    </location>
</feature>
<evidence type="ECO:0000256" key="5">
    <source>
        <dbReference type="ARBA" id="ARBA00023065"/>
    </source>
</evidence>
<dbReference type="SUPFAM" id="SSF81324">
    <property type="entry name" value="Voltage-gated potassium channels"/>
    <property type="match status" value="1"/>
</dbReference>
<proteinExistence type="predicted"/>
<dbReference type="PRINTS" id="PR01463">
    <property type="entry name" value="EAGCHANLFMLY"/>
</dbReference>